<evidence type="ECO:0000313" key="3">
    <source>
        <dbReference type="EMBL" id="KAF4132503.1"/>
    </source>
</evidence>
<feature type="compositionally biased region" description="Basic and acidic residues" evidence="1">
    <location>
        <begin position="1"/>
        <end position="15"/>
    </location>
</feature>
<accession>A0A833WQF7</accession>
<protein>
    <submittedName>
        <fullName evidence="2">Uncharacterized protein</fullName>
    </submittedName>
</protein>
<sequence>MGQREAKQEEKEQTKAAHMFKRERKWVAESHVWATGSRSRKEASGERRWMLKAGKKKYEYVGRN</sequence>
<evidence type="ECO:0000256" key="1">
    <source>
        <dbReference type="SAM" id="MobiDB-lite"/>
    </source>
</evidence>
<feature type="region of interest" description="Disordered" evidence="1">
    <location>
        <begin position="1"/>
        <end position="21"/>
    </location>
</feature>
<dbReference type="EMBL" id="JAACNO010002540">
    <property type="protein sequence ID" value="KAF4132503.1"/>
    <property type="molecule type" value="Genomic_DNA"/>
</dbReference>
<name>A0A833WQF7_PHYIN</name>
<dbReference type="Proteomes" id="UP000602510">
    <property type="component" value="Unassembled WGS sequence"/>
</dbReference>
<organism evidence="2 4">
    <name type="scientific">Phytophthora infestans</name>
    <name type="common">Potato late blight agent</name>
    <name type="synonym">Botrytis infestans</name>
    <dbReference type="NCBI Taxonomy" id="4787"/>
    <lineage>
        <taxon>Eukaryota</taxon>
        <taxon>Sar</taxon>
        <taxon>Stramenopiles</taxon>
        <taxon>Oomycota</taxon>
        <taxon>Peronosporomycetes</taxon>
        <taxon>Peronosporales</taxon>
        <taxon>Peronosporaceae</taxon>
        <taxon>Phytophthora</taxon>
    </lineage>
</organism>
<dbReference type="AlphaFoldDB" id="A0A833WQF7"/>
<keyword evidence="4" id="KW-1185">Reference proteome</keyword>
<reference evidence="2" key="1">
    <citation type="submission" date="2020-04" db="EMBL/GenBank/DDBJ databases">
        <title>Hybrid Assembly of Korean Phytophthora infestans isolates.</title>
        <authorList>
            <person name="Prokchorchik M."/>
            <person name="Lee Y."/>
            <person name="Seo J."/>
            <person name="Cho J.-H."/>
            <person name="Park Y.-E."/>
            <person name="Jang D.-C."/>
            <person name="Im J.-S."/>
            <person name="Choi J.-G."/>
            <person name="Park H.-J."/>
            <person name="Lee G.-B."/>
            <person name="Lee Y.-G."/>
            <person name="Hong S.-Y."/>
            <person name="Cho K."/>
            <person name="Sohn K.H."/>
        </authorList>
    </citation>
    <scope>NUCLEOTIDE SEQUENCE</scope>
    <source>
        <strain evidence="2">KR_1_A1</strain>
        <strain evidence="3">KR_2_A2</strain>
    </source>
</reference>
<proteinExistence type="predicted"/>
<evidence type="ECO:0000313" key="2">
    <source>
        <dbReference type="EMBL" id="KAF4033846.1"/>
    </source>
</evidence>
<dbReference type="EMBL" id="WSZM01000403">
    <property type="protein sequence ID" value="KAF4033846.1"/>
    <property type="molecule type" value="Genomic_DNA"/>
</dbReference>
<comment type="caution">
    <text evidence="2">The sequence shown here is derived from an EMBL/GenBank/DDBJ whole genome shotgun (WGS) entry which is preliminary data.</text>
</comment>
<gene>
    <name evidence="2" type="ORF">GN244_ATG14222</name>
    <name evidence="3" type="ORF">GN958_ATG18304</name>
</gene>
<dbReference type="Proteomes" id="UP000704712">
    <property type="component" value="Unassembled WGS sequence"/>
</dbReference>
<evidence type="ECO:0000313" key="4">
    <source>
        <dbReference type="Proteomes" id="UP000602510"/>
    </source>
</evidence>